<comment type="caution">
    <text evidence="3">The sequence shown here is derived from an EMBL/GenBank/DDBJ whole genome shotgun (WGS) entry which is preliminary data.</text>
</comment>
<dbReference type="OMA" id="VIGCDSV"/>
<accession>A0A1U7LWQ8</accession>
<dbReference type="SUPFAM" id="SSF52972">
    <property type="entry name" value="ITPase-like"/>
    <property type="match status" value="1"/>
</dbReference>
<reference evidence="3 4" key="1">
    <citation type="submission" date="2016-04" db="EMBL/GenBank/DDBJ databases">
        <title>Evolutionary innovation and constraint leading to complex multicellularity in the Ascomycota.</title>
        <authorList>
            <person name="Cisse O."/>
            <person name="Nguyen A."/>
            <person name="Hewitt D.A."/>
            <person name="Jedd G."/>
            <person name="Stajich J.E."/>
        </authorList>
    </citation>
    <scope>NUCLEOTIDE SEQUENCE [LARGE SCALE GENOMIC DNA]</scope>
    <source>
        <strain evidence="3 4">DAH-3</strain>
    </source>
</reference>
<dbReference type="OrthoDB" id="10267058at2759"/>
<dbReference type="InterPro" id="IPR003697">
    <property type="entry name" value="Maf-like"/>
</dbReference>
<comment type="cofactor">
    <cofactor evidence="1">
        <name>a divalent metal cation</name>
        <dbReference type="ChEBI" id="CHEBI:60240"/>
    </cofactor>
</comment>
<keyword evidence="2" id="KW-0378">Hydrolase</keyword>
<dbReference type="CDD" id="cd00555">
    <property type="entry name" value="Maf"/>
    <property type="match status" value="1"/>
</dbReference>
<dbReference type="Pfam" id="PF02545">
    <property type="entry name" value="Maf"/>
    <property type="match status" value="1"/>
</dbReference>
<evidence type="ECO:0000256" key="1">
    <source>
        <dbReference type="ARBA" id="ARBA00001968"/>
    </source>
</evidence>
<protein>
    <submittedName>
        <fullName evidence="3">Maf-like protein</fullName>
    </submittedName>
</protein>
<dbReference type="HAMAP" id="MF_00528">
    <property type="entry name" value="Maf"/>
    <property type="match status" value="1"/>
</dbReference>
<sequence length="263" mass="28628">MSAKSGLPPTEPPAYSKIVSLRVSPFTDLHGKRIILASQSPRRIELLLQMGLENVEVIPSCHPENLDQSHFTPFEYVLQTAQEKAIKVYSEEAGSENAPDLVIAADTIVLSGSIILEKPASAVEHLNMLRLLRGKEHKVFTGGIVLLDVFAYTQVAVIAPLVDAPVYPGYSLQTHLEETIVTFSSDLTDEFLRAYVESGEASSMAGGYGIQGRGALLVEKINGDYNNVVGLPLRATLRLIDNCLKEAREGLHQEAEETGLDSD</sequence>
<dbReference type="STRING" id="1198029.A0A1U7LWQ8"/>
<dbReference type="Proteomes" id="UP000186594">
    <property type="component" value="Unassembled WGS sequence"/>
</dbReference>
<name>A0A1U7LWQ8_NEOID</name>
<dbReference type="EMBL" id="LXFE01000119">
    <property type="protein sequence ID" value="OLL27115.1"/>
    <property type="molecule type" value="Genomic_DNA"/>
</dbReference>
<dbReference type="InterPro" id="IPR029001">
    <property type="entry name" value="ITPase-like_fam"/>
</dbReference>
<organism evidence="3 4">
    <name type="scientific">Neolecta irregularis (strain DAH-3)</name>
    <dbReference type="NCBI Taxonomy" id="1198029"/>
    <lineage>
        <taxon>Eukaryota</taxon>
        <taxon>Fungi</taxon>
        <taxon>Dikarya</taxon>
        <taxon>Ascomycota</taxon>
        <taxon>Taphrinomycotina</taxon>
        <taxon>Neolectales</taxon>
        <taxon>Neolectaceae</taxon>
        <taxon>Neolecta</taxon>
    </lineage>
</organism>
<keyword evidence="4" id="KW-1185">Reference proteome</keyword>
<proteinExistence type="inferred from homology"/>
<dbReference type="PANTHER" id="PTHR43213:SF5">
    <property type="entry name" value="BIFUNCTIONAL DTTP_UTP PYROPHOSPHATASE_METHYLTRANSFERASE PROTEIN-RELATED"/>
    <property type="match status" value="1"/>
</dbReference>
<evidence type="ECO:0000313" key="3">
    <source>
        <dbReference type="EMBL" id="OLL27115.1"/>
    </source>
</evidence>
<evidence type="ECO:0000313" key="4">
    <source>
        <dbReference type="Proteomes" id="UP000186594"/>
    </source>
</evidence>
<dbReference type="PANTHER" id="PTHR43213">
    <property type="entry name" value="BIFUNCTIONAL DTTP/UTP PYROPHOSPHATASE/METHYLTRANSFERASE PROTEIN-RELATED"/>
    <property type="match status" value="1"/>
</dbReference>
<dbReference type="NCBIfam" id="TIGR00172">
    <property type="entry name" value="maf"/>
    <property type="match status" value="1"/>
</dbReference>
<gene>
    <name evidence="3" type="ORF">NEOLI_000411</name>
</gene>
<dbReference type="Gene3D" id="3.90.950.10">
    <property type="match status" value="1"/>
</dbReference>
<evidence type="ECO:0000256" key="2">
    <source>
        <dbReference type="ARBA" id="ARBA00022801"/>
    </source>
</evidence>
<dbReference type="GO" id="GO:0047429">
    <property type="term" value="F:nucleoside triphosphate diphosphatase activity"/>
    <property type="evidence" value="ECO:0007669"/>
    <property type="project" value="InterPro"/>
</dbReference>
<dbReference type="AlphaFoldDB" id="A0A1U7LWQ8"/>